<sequence length="89" mass="9315">MDDHPTVRALGAALEAWRDLLDQVTPAELGLPTPNPGWDVAQVIDHSIAVTRKFTAFARGVTDRPSNPGPGLGGADRRVAFVAAADEAG</sequence>
<evidence type="ECO:0000313" key="2">
    <source>
        <dbReference type="EMBL" id="MFB9833715.1"/>
    </source>
</evidence>
<dbReference type="InterPro" id="IPR034660">
    <property type="entry name" value="DinB/YfiT-like"/>
</dbReference>
<proteinExistence type="predicted"/>
<dbReference type="Proteomes" id="UP001589627">
    <property type="component" value="Unassembled WGS sequence"/>
</dbReference>
<feature type="non-terminal residue" evidence="2">
    <location>
        <position position="89"/>
    </location>
</feature>
<accession>A0ABV5YFA3</accession>
<organism evidence="2 3">
    <name type="scientific">Actinoallomurus acaciae</name>
    <dbReference type="NCBI Taxonomy" id="502577"/>
    <lineage>
        <taxon>Bacteria</taxon>
        <taxon>Bacillati</taxon>
        <taxon>Actinomycetota</taxon>
        <taxon>Actinomycetes</taxon>
        <taxon>Streptosporangiales</taxon>
        <taxon>Thermomonosporaceae</taxon>
        <taxon>Actinoallomurus</taxon>
    </lineage>
</organism>
<dbReference type="InterPro" id="IPR024344">
    <property type="entry name" value="MDMPI_metal-binding"/>
</dbReference>
<protein>
    <submittedName>
        <fullName evidence="2">Maleylpyruvate isomerase N-terminal domain-containing protein</fullName>
    </submittedName>
</protein>
<reference evidence="2 3" key="1">
    <citation type="submission" date="2024-09" db="EMBL/GenBank/DDBJ databases">
        <authorList>
            <person name="Sun Q."/>
            <person name="Mori K."/>
        </authorList>
    </citation>
    <scope>NUCLEOTIDE SEQUENCE [LARGE SCALE GENOMIC DNA]</scope>
    <source>
        <strain evidence="2 3">TBRC 0563</strain>
    </source>
</reference>
<dbReference type="RefSeq" id="WP_378201898.1">
    <property type="nucleotide sequence ID" value="NZ_JBHLZP010000102.1"/>
</dbReference>
<dbReference type="EMBL" id="JBHLZP010000102">
    <property type="protein sequence ID" value="MFB9833715.1"/>
    <property type="molecule type" value="Genomic_DNA"/>
</dbReference>
<evidence type="ECO:0000259" key="1">
    <source>
        <dbReference type="Pfam" id="PF11716"/>
    </source>
</evidence>
<gene>
    <name evidence="2" type="ORF">ACFFNX_16105</name>
</gene>
<dbReference type="Pfam" id="PF11716">
    <property type="entry name" value="MDMPI_N"/>
    <property type="match status" value="1"/>
</dbReference>
<feature type="domain" description="Mycothiol-dependent maleylpyruvate isomerase metal-binding" evidence="1">
    <location>
        <begin position="11"/>
        <end position="84"/>
    </location>
</feature>
<keyword evidence="3" id="KW-1185">Reference proteome</keyword>
<name>A0ABV5YFA3_9ACTN</name>
<dbReference type="Gene3D" id="1.20.120.450">
    <property type="entry name" value="dinb family like domain"/>
    <property type="match status" value="1"/>
</dbReference>
<dbReference type="SUPFAM" id="SSF109854">
    <property type="entry name" value="DinB/YfiT-like putative metalloenzymes"/>
    <property type="match status" value="1"/>
</dbReference>
<comment type="caution">
    <text evidence="2">The sequence shown here is derived from an EMBL/GenBank/DDBJ whole genome shotgun (WGS) entry which is preliminary data.</text>
</comment>
<keyword evidence="2" id="KW-0413">Isomerase</keyword>
<evidence type="ECO:0000313" key="3">
    <source>
        <dbReference type="Proteomes" id="UP001589627"/>
    </source>
</evidence>
<dbReference type="GO" id="GO:0016853">
    <property type="term" value="F:isomerase activity"/>
    <property type="evidence" value="ECO:0007669"/>
    <property type="project" value="UniProtKB-KW"/>
</dbReference>